<evidence type="ECO:0000313" key="4">
    <source>
        <dbReference type="Proteomes" id="UP000000683"/>
    </source>
</evidence>
<dbReference type="PANTHER" id="PTHR23028">
    <property type="entry name" value="ACETYLTRANSFERASE"/>
    <property type="match status" value="1"/>
</dbReference>
<sequence length="349" mass="39694">MEQNLKREPADYYPYFDFLRFFLASVVMFYHGDLIEWTYAGKLAVEVFFALSGWLIGGILLKTRSEDMPKFYFNRAIRIWIPYYLAFTLLILASLLKEPITDKWLEFVFYKFTWVYNIFGPPQLAEWGDMMPLDGTGNHFWSVNVEEQFYLVAPLLLVVVPKIGKSLITWCLLSVLLLFVGSYVTLCLGVIAAIVNNRFPKIIMCDTTRLISAVISIGAFILLLTTASYKLVAPIFAISIVLALTIKGKKTGAGALLGGISYPLYLNHWIGLISTNAIFKVFALEASPIEHFIYAFISYALATFLYIIVDKKIHEKRKLWFSHERGVNVIIYAYTSILIGIVGGLVFFN</sequence>
<dbReference type="GO" id="GO:0016747">
    <property type="term" value="F:acyltransferase activity, transferring groups other than amino-acyl groups"/>
    <property type="evidence" value="ECO:0007669"/>
    <property type="project" value="InterPro"/>
</dbReference>
<feature type="transmembrane region" description="Helical" evidence="1">
    <location>
        <begin position="329"/>
        <end position="348"/>
    </location>
</feature>
<dbReference type="Proteomes" id="UP000000683">
    <property type="component" value="Chromosome"/>
</dbReference>
<keyword evidence="1" id="KW-1133">Transmembrane helix</keyword>
<keyword evidence="1" id="KW-0812">Transmembrane</keyword>
<dbReference type="InterPro" id="IPR002656">
    <property type="entry name" value="Acyl_transf_3_dom"/>
</dbReference>
<feature type="transmembrane region" description="Helical" evidence="1">
    <location>
        <begin position="291"/>
        <end position="309"/>
    </location>
</feature>
<feature type="transmembrane region" description="Helical" evidence="1">
    <location>
        <begin position="260"/>
        <end position="279"/>
    </location>
</feature>
<dbReference type="eggNOG" id="COG1835">
    <property type="taxonomic scope" value="Bacteria"/>
</dbReference>
<feature type="domain" description="Acyltransferase 3" evidence="2">
    <location>
        <begin position="14"/>
        <end position="306"/>
    </location>
</feature>
<dbReference type="KEGG" id="alt:ambt_11245"/>
<dbReference type="AlphaFoldDB" id="F5ZD08"/>
<proteinExistence type="predicted"/>
<keyword evidence="3" id="KW-0012">Acyltransferase</keyword>
<name>F5ZD08_ALTNA</name>
<evidence type="ECO:0000259" key="2">
    <source>
        <dbReference type="Pfam" id="PF01757"/>
    </source>
</evidence>
<dbReference type="Pfam" id="PF01757">
    <property type="entry name" value="Acyl_transf_3"/>
    <property type="match status" value="1"/>
</dbReference>
<dbReference type="GO" id="GO:0016020">
    <property type="term" value="C:membrane"/>
    <property type="evidence" value="ECO:0007669"/>
    <property type="project" value="TreeGrafter"/>
</dbReference>
<organism evidence="3 4">
    <name type="scientific">Alteromonas naphthalenivorans</name>
    <dbReference type="NCBI Taxonomy" id="715451"/>
    <lineage>
        <taxon>Bacteria</taxon>
        <taxon>Pseudomonadati</taxon>
        <taxon>Pseudomonadota</taxon>
        <taxon>Gammaproteobacteria</taxon>
        <taxon>Alteromonadales</taxon>
        <taxon>Alteromonadaceae</taxon>
        <taxon>Alteromonas/Salinimonas group</taxon>
        <taxon>Alteromonas</taxon>
    </lineage>
</organism>
<dbReference type="EMBL" id="CP002339">
    <property type="protein sequence ID" value="AEF03770.1"/>
    <property type="molecule type" value="Genomic_DNA"/>
</dbReference>
<dbReference type="OrthoDB" id="9767863at2"/>
<dbReference type="PANTHER" id="PTHR23028:SF53">
    <property type="entry name" value="ACYL_TRANSF_3 DOMAIN-CONTAINING PROTEIN"/>
    <property type="match status" value="1"/>
</dbReference>
<keyword evidence="4" id="KW-1185">Reference proteome</keyword>
<accession>F5ZD08</accession>
<feature type="transmembrane region" description="Helical" evidence="1">
    <location>
        <begin position="207"/>
        <end position="225"/>
    </location>
</feature>
<feature type="transmembrane region" description="Helical" evidence="1">
    <location>
        <begin position="12"/>
        <end position="31"/>
    </location>
</feature>
<keyword evidence="1" id="KW-0472">Membrane</keyword>
<reference evidence="3 4" key="1">
    <citation type="journal article" date="2011" name="J. Bacteriol.">
        <title>Complete genome sequence of the polycyclic aromatic hydrocarbon-degrading bacterium Alteromonas sp. strain SN2.</title>
        <authorList>
            <person name="Jin H.M."/>
            <person name="Jeong H."/>
            <person name="Moon E.J."/>
            <person name="Math R.K."/>
            <person name="Lee K."/>
            <person name="Kim H.J."/>
            <person name="Jeon C.O."/>
            <person name="Oh T.K."/>
            <person name="Kim J.F."/>
        </authorList>
    </citation>
    <scope>NUCLEOTIDE SEQUENCE [LARGE SCALE GENOMIC DNA]</scope>
    <source>
        <strain evidence="4">JCM 17741 / KACC 18427 / KCTC 11700BP / SN2</strain>
    </source>
</reference>
<feature type="transmembrane region" description="Helical" evidence="1">
    <location>
        <begin position="167"/>
        <end position="195"/>
    </location>
</feature>
<feature type="transmembrane region" description="Helical" evidence="1">
    <location>
        <begin position="43"/>
        <end position="61"/>
    </location>
</feature>
<evidence type="ECO:0000256" key="1">
    <source>
        <dbReference type="SAM" id="Phobius"/>
    </source>
</evidence>
<keyword evidence="3" id="KW-0808">Transferase</keyword>
<dbReference type="RefSeq" id="WP_013784702.1">
    <property type="nucleotide sequence ID" value="NC_015554.1"/>
</dbReference>
<dbReference type="HOGENOM" id="CLU_793747_0_0_6"/>
<dbReference type="InterPro" id="IPR050879">
    <property type="entry name" value="Acyltransferase_3"/>
</dbReference>
<evidence type="ECO:0000313" key="3">
    <source>
        <dbReference type="EMBL" id="AEF03770.1"/>
    </source>
</evidence>
<protein>
    <submittedName>
        <fullName evidence="3">Acyltransferase 3</fullName>
    </submittedName>
</protein>
<feature type="transmembrane region" description="Helical" evidence="1">
    <location>
        <begin position="77"/>
        <end position="96"/>
    </location>
</feature>
<dbReference type="GO" id="GO:0000271">
    <property type="term" value="P:polysaccharide biosynthetic process"/>
    <property type="evidence" value="ECO:0007669"/>
    <property type="project" value="TreeGrafter"/>
</dbReference>
<gene>
    <name evidence="3" type="ordered locus">ambt_11245</name>
</gene>